<dbReference type="InterPro" id="IPR018114">
    <property type="entry name" value="TRYPSIN_HIS"/>
</dbReference>
<dbReference type="InterPro" id="IPR001316">
    <property type="entry name" value="Pept_S1A_streptogrisin"/>
</dbReference>
<dbReference type="PROSITE" id="PS00134">
    <property type="entry name" value="TRYPSIN_HIS"/>
    <property type="match status" value="1"/>
</dbReference>
<evidence type="ECO:0000256" key="8">
    <source>
        <dbReference type="SAM" id="MobiDB-lite"/>
    </source>
</evidence>
<keyword evidence="4" id="KW-0378">Hydrolase</keyword>
<dbReference type="Gene3D" id="3.30.300.50">
    <property type="match status" value="1"/>
</dbReference>
<accession>A0ABQ5P748</accession>
<dbReference type="Pfam" id="PF02983">
    <property type="entry name" value="Pro_Al_protease"/>
    <property type="match status" value="1"/>
</dbReference>
<dbReference type="InterPro" id="IPR009003">
    <property type="entry name" value="Peptidase_S1_PA"/>
</dbReference>
<dbReference type="EMBL" id="BSBI01000014">
    <property type="protein sequence ID" value="GLF98415.1"/>
    <property type="molecule type" value="Genomic_DNA"/>
</dbReference>
<dbReference type="PROSITE" id="PS00135">
    <property type="entry name" value="TRYPSIN_SER"/>
    <property type="match status" value="1"/>
</dbReference>
<dbReference type="Gene3D" id="2.40.10.10">
    <property type="entry name" value="Trypsin-like serine proteases"/>
    <property type="match status" value="2"/>
</dbReference>
<comment type="caution">
    <text evidence="12">The sequence shown here is derived from an EMBL/GenBank/DDBJ whole genome shotgun (WGS) entry which is preliminary data.</text>
</comment>
<evidence type="ECO:0000256" key="6">
    <source>
        <dbReference type="ARBA" id="ARBA00023145"/>
    </source>
</evidence>
<evidence type="ECO:0000313" key="12">
    <source>
        <dbReference type="EMBL" id="GLF98415.1"/>
    </source>
</evidence>
<evidence type="ECO:0000256" key="7">
    <source>
        <dbReference type="ARBA" id="ARBA00023157"/>
    </source>
</evidence>
<keyword evidence="6" id="KW-0865">Zymogen</keyword>
<organism evidence="12 13">
    <name type="scientific">Streptomyces yaizuensis</name>
    <dbReference type="NCBI Taxonomy" id="2989713"/>
    <lineage>
        <taxon>Bacteria</taxon>
        <taxon>Bacillati</taxon>
        <taxon>Actinomycetota</taxon>
        <taxon>Actinomycetes</taxon>
        <taxon>Kitasatosporales</taxon>
        <taxon>Streptomycetaceae</taxon>
        <taxon>Streptomyces</taxon>
    </lineage>
</organism>
<dbReference type="GO" id="GO:0006508">
    <property type="term" value="P:proteolysis"/>
    <property type="evidence" value="ECO:0007669"/>
    <property type="project" value="UniProtKB-KW"/>
</dbReference>
<keyword evidence="2 12" id="KW-0645">Protease</keyword>
<dbReference type="PIRSF" id="PIRSF001134">
    <property type="entry name" value="Streptogrisin"/>
    <property type="match status" value="1"/>
</dbReference>
<evidence type="ECO:0000256" key="5">
    <source>
        <dbReference type="ARBA" id="ARBA00022825"/>
    </source>
</evidence>
<dbReference type="PRINTS" id="PR00861">
    <property type="entry name" value="ALYTICPTASE"/>
</dbReference>
<dbReference type="GO" id="GO:0008233">
    <property type="term" value="F:peptidase activity"/>
    <property type="evidence" value="ECO:0007669"/>
    <property type="project" value="UniProtKB-KW"/>
</dbReference>
<evidence type="ECO:0000313" key="13">
    <source>
        <dbReference type="Proteomes" id="UP001291653"/>
    </source>
</evidence>
<dbReference type="RefSeq" id="WP_323450394.1">
    <property type="nucleotide sequence ID" value="NZ_BSBI01000014.1"/>
</dbReference>
<feature type="region of interest" description="Disordered" evidence="8">
    <location>
        <begin position="24"/>
        <end position="46"/>
    </location>
</feature>
<gene>
    <name evidence="12" type="ORF">SYYSPA8_28980</name>
</gene>
<dbReference type="InterPro" id="IPR004236">
    <property type="entry name" value="Pept_S1_alpha_lytic"/>
</dbReference>
<name>A0ABQ5P748_9ACTN</name>
<dbReference type="Proteomes" id="UP001291653">
    <property type="component" value="Unassembled WGS sequence"/>
</dbReference>
<evidence type="ECO:0000256" key="2">
    <source>
        <dbReference type="ARBA" id="ARBA00022670"/>
    </source>
</evidence>
<feature type="domain" description="Peptidase S1" evidence="10">
    <location>
        <begin position="185"/>
        <end position="350"/>
    </location>
</feature>
<comment type="similarity">
    <text evidence="1">Belongs to the peptidase S1 family.</text>
</comment>
<keyword evidence="3 9" id="KW-0732">Signal</keyword>
<keyword evidence="7" id="KW-1015">Disulfide bond</keyword>
<dbReference type="InterPro" id="IPR035070">
    <property type="entry name" value="Streptogrisin_prodomain"/>
</dbReference>
<dbReference type="InterPro" id="IPR033116">
    <property type="entry name" value="TRYPSIN_SER"/>
</dbReference>
<evidence type="ECO:0000256" key="9">
    <source>
        <dbReference type="SAM" id="SignalP"/>
    </source>
</evidence>
<evidence type="ECO:0000256" key="4">
    <source>
        <dbReference type="ARBA" id="ARBA00022801"/>
    </source>
</evidence>
<dbReference type="CDD" id="cd21112">
    <property type="entry name" value="alphaLP-like"/>
    <property type="match status" value="1"/>
</dbReference>
<feature type="chain" id="PRO_5046299308" evidence="9">
    <location>
        <begin position="30"/>
        <end position="359"/>
    </location>
</feature>
<dbReference type="SUPFAM" id="SSF50494">
    <property type="entry name" value="Trypsin-like serine proteases"/>
    <property type="match status" value="1"/>
</dbReference>
<reference evidence="12 13" key="1">
    <citation type="submission" date="2022-10" db="EMBL/GenBank/DDBJ databases">
        <title>Draft genome sequence of Streptomyces sp. YSPA8.</title>
        <authorList>
            <person name="Moriuchi R."/>
            <person name="Dohra H."/>
            <person name="Yamamura H."/>
            <person name="Kodani S."/>
        </authorList>
    </citation>
    <scope>NUCLEOTIDE SEQUENCE [LARGE SCALE GENOMIC DNA]</scope>
    <source>
        <strain evidence="12 13">YSPA8</strain>
    </source>
</reference>
<protein>
    <submittedName>
        <fullName evidence="12">Alpha-lytic protease prodomain-containing protein</fullName>
    </submittedName>
</protein>
<keyword evidence="5" id="KW-0720">Serine protease</keyword>
<keyword evidence="13" id="KW-1185">Reference proteome</keyword>
<dbReference type="InterPro" id="IPR001254">
    <property type="entry name" value="Trypsin_dom"/>
</dbReference>
<evidence type="ECO:0000256" key="1">
    <source>
        <dbReference type="ARBA" id="ARBA00007664"/>
    </source>
</evidence>
<feature type="signal peptide" evidence="9">
    <location>
        <begin position="1"/>
        <end position="29"/>
    </location>
</feature>
<evidence type="ECO:0000256" key="3">
    <source>
        <dbReference type="ARBA" id="ARBA00022729"/>
    </source>
</evidence>
<dbReference type="InterPro" id="IPR043504">
    <property type="entry name" value="Peptidase_S1_PA_chymotrypsin"/>
</dbReference>
<proteinExistence type="inferred from homology"/>
<feature type="domain" description="Peptidase S1A alpha-lytic prodomain" evidence="11">
    <location>
        <begin position="104"/>
        <end position="155"/>
    </location>
</feature>
<dbReference type="Pfam" id="PF00089">
    <property type="entry name" value="Trypsin"/>
    <property type="match status" value="1"/>
</dbReference>
<sequence length="359" mass="35889">MRRTPRLRTGATVLLTLTALALGSGPAKAAPDPSPPPEPDPGVTASAGQYALNDRLERSLGEDTAGSYLDPASGQLVVTVTSEAAAAEVEAHGARAEIVRRGPAELGSAMAALESQAKIPGTSWGLDPSTNQIAVQADSSVSPASLARLARVATGLGGAVRVERVPGVFTREVAGGEAVFGGGIRCSAAFNVARGGERFFLTAGHCTEGVATWSAARGGPEIGATEGSSFPGDDFGLVRYTDGSQPPGTVNRYDGTAADIATAADAVVGQSLQKSGSTTRLTSGQVTAVNVTVNYSDGPVYGMVRTTACSAGGDSGGAHFSGTTALGVHSGSAGCTGTRGTAIHQPVAEALGVYGVEVY</sequence>
<evidence type="ECO:0000259" key="11">
    <source>
        <dbReference type="Pfam" id="PF02983"/>
    </source>
</evidence>
<evidence type="ECO:0000259" key="10">
    <source>
        <dbReference type="Pfam" id="PF00089"/>
    </source>
</evidence>